<name>A0ABX8BQD3_9ACTN</name>
<dbReference type="EMBL" id="CP074133">
    <property type="protein sequence ID" value="QUX24281.1"/>
    <property type="molecule type" value="Genomic_DNA"/>
</dbReference>
<evidence type="ECO:0000313" key="3">
    <source>
        <dbReference type="EMBL" id="QUX24281.1"/>
    </source>
</evidence>
<organism evidence="3 4">
    <name type="scientific">Nocardiopsis changdeensis</name>
    <dbReference type="NCBI Taxonomy" id="2831969"/>
    <lineage>
        <taxon>Bacteria</taxon>
        <taxon>Bacillati</taxon>
        <taxon>Actinomycetota</taxon>
        <taxon>Actinomycetes</taxon>
        <taxon>Streptosporangiales</taxon>
        <taxon>Nocardiopsidaceae</taxon>
        <taxon>Nocardiopsis</taxon>
    </lineage>
</organism>
<dbReference type="PANTHER" id="PTHR43265:SF1">
    <property type="entry name" value="ESTERASE ESTD"/>
    <property type="match status" value="1"/>
</dbReference>
<dbReference type="PANTHER" id="PTHR43265">
    <property type="entry name" value="ESTERASE ESTD"/>
    <property type="match status" value="1"/>
</dbReference>
<dbReference type="InterPro" id="IPR000073">
    <property type="entry name" value="AB_hydrolase_1"/>
</dbReference>
<dbReference type="InterPro" id="IPR029058">
    <property type="entry name" value="AB_hydrolase_fold"/>
</dbReference>
<feature type="chain" id="PRO_5046444958" evidence="1">
    <location>
        <begin position="33"/>
        <end position="358"/>
    </location>
</feature>
<protein>
    <submittedName>
        <fullName evidence="3">Alpha/beta fold hydrolase</fullName>
    </submittedName>
</protein>
<keyword evidence="4" id="KW-1185">Reference proteome</keyword>
<evidence type="ECO:0000256" key="1">
    <source>
        <dbReference type="SAM" id="SignalP"/>
    </source>
</evidence>
<feature type="signal peptide" evidence="1">
    <location>
        <begin position="1"/>
        <end position="32"/>
    </location>
</feature>
<dbReference type="Proteomes" id="UP000676079">
    <property type="component" value="Chromosome"/>
</dbReference>
<evidence type="ECO:0000313" key="4">
    <source>
        <dbReference type="Proteomes" id="UP000676079"/>
    </source>
</evidence>
<keyword evidence="3" id="KW-0378">Hydrolase</keyword>
<accession>A0ABX8BQD3</accession>
<dbReference type="Gene3D" id="3.40.50.1820">
    <property type="entry name" value="alpha/beta hydrolase"/>
    <property type="match status" value="1"/>
</dbReference>
<keyword evidence="1" id="KW-0732">Signal</keyword>
<gene>
    <name evidence="3" type="ORF">KGD84_08335</name>
</gene>
<reference evidence="3 4" key="1">
    <citation type="submission" date="2021-05" db="EMBL/GenBank/DDBJ databases">
        <title>Direct Submission.</title>
        <authorList>
            <person name="Li K."/>
            <person name="Gao J."/>
        </authorList>
    </citation>
    <scope>NUCLEOTIDE SEQUENCE [LARGE SCALE GENOMIC DNA]</scope>
    <source>
        <strain evidence="3 4">Mg02</strain>
    </source>
</reference>
<dbReference type="Pfam" id="PF12697">
    <property type="entry name" value="Abhydrolase_6"/>
    <property type="match status" value="1"/>
</dbReference>
<sequence>MGVFASLVFPRARGRAVAVAAAAALLSTSACAPAGEEAAPPPGVAGSERELSFTVDGIEVFATLTLPADTSGPVPGALIVSGSGPTDRDGNADMRPDANTNLNFARLLADSGVASLRYDKLGSGETGLGGLDPEAPVDPDVFDAQMAAAYEALVGQSEVDPARTAVVGHSEGSLYALRAHTLVDAAPALVLAAPVGDRYLDVLDRQLTEQVRAVEAAGQLTETEAVTMLSDARAGRAAVRGGREVPDDLTGVVGTLYSPQNAGFLARMDRMDPVELAAELPEDTPVLVLWGEADAQVTGEEVDRLMTGLPRAERVDIPDADHIFRVYEDGPGATVLDAERPFAPQVAPALAEFVDTAW</sequence>
<feature type="domain" description="AB hydrolase-1" evidence="2">
    <location>
        <begin position="104"/>
        <end position="334"/>
    </location>
</feature>
<dbReference type="InterPro" id="IPR053145">
    <property type="entry name" value="AB_hydrolase_Est10"/>
</dbReference>
<evidence type="ECO:0000259" key="2">
    <source>
        <dbReference type="Pfam" id="PF12697"/>
    </source>
</evidence>
<dbReference type="GO" id="GO:0016787">
    <property type="term" value="F:hydrolase activity"/>
    <property type="evidence" value="ECO:0007669"/>
    <property type="project" value="UniProtKB-KW"/>
</dbReference>
<dbReference type="RefSeq" id="WP_220559686.1">
    <property type="nucleotide sequence ID" value="NZ_CP074133.1"/>
</dbReference>
<dbReference type="SUPFAM" id="SSF53474">
    <property type="entry name" value="alpha/beta-Hydrolases"/>
    <property type="match status" value="1"/>
</dbReference>
<proteinExistence type="predicted"/>